<keyword evidence="10" id="KW-1185">Reference proteome</keyword>
<dbReference type="InterPro" id="IPR051621">
    <property type="entry name" value="T2SS_protein_J"/>
</dbReference>
<dbReference type="InterPro" id="IPR045584">
    <property type="entry name" value="Pilin-like"/>
</dbReference>
<evidence type="ECO:0000256" key="4">
    <source>
        <dbReference type="ARBA" id="ARBA00022519"/>
    </source>
</evidence>
<dbReference type="RefSeq" id="WP_088705815.1">
    <property type="nucleotide sequence ID" value="NZ_LSTO01000001.1"/>
</dbReference>
<comment type="subcellular location">
    <subcellularLocation>
        <location evidence="1">Cell inner membrane</location>
        <topology evidence="1">Single-pass membrane protein</topology>
    </subcellularLocation>
</comment>
<keyword evidence="3" id="KW-0488">Methylation</keyword>
<comment type="caution">
    <text evidence="9">The sequence shown here is derived from an EMBL/GenBank/DDBJ whole genome shotgun (WGS) entry which is preliminary data.</text>
</comment>
<dbReference type="GO" id="GO:0015628">
    <property type="term" value="P:protein secretion by the type II secretion system"/>
    <property type="evidence" value="ECO:0007669"/>
    <property type="project" value="TreeGrafter"/>
</dbReference>
<dbReference type="PANTHER" id="PTHR39583">
    <property type="entry name" value="TYPE II SECRETION SYSTEM PROTEIN J-RELATED"/>
    <property type="match status" value="1"/>
</dbReference>
<feature type="transmembrane region" description="Helical" evidence="8">
    <location>
        <begin position="7"/>
        <end position="28"/>
    </location>
</feature>
<proteinExistence type="predicted"/>
<dbReference type="EMBL" id="LSTO01000001">
    <property type="protein sequence ID" value="OWW18891.1"/>
    <property type="molecule type" value="Genomic_DNA"/>
</dbReference>
<gene>
    <name evidence="9" type="ORF">AYR66_04730</name>
</gene>
<protein>
    <submittedName>
        <fullName evidence="9">Type II secretory pathway component PulJ</fullName>
    </submittedName>
</protein>
<keyword evidence="2" id="KW-1003">Cell membrane</keyword>
<keyword evidence="7 8" id="KW-0472">Membrane</keyword>
<dbReference type="PANTHER" id="PTHR39583:SF2">
    <property type="entry name" value="TYPE II SECRETION SYSTEM PROTEIN J"/>
    <property type="match status" value="1"/>
</dbReference>
<organism evidence="9 10">
    <name type="scientific">Noviherbaspirillum denitrificans</name>
    <dbReference type="NCBI Taxonomy" id="1968433"/>
    <lineage>
        <taxon>Bacteria</taxon>
        <taxon>Pseudomonadati</taxon>
        <taxon>Pseudomonadota</taxon>
        <taxon>Betaproteobacteria</taxon>
        <taxon>Burkholderiales</taxon>
        <taxon>Oxalobacteraceae</taxon>
        <taxon>Noviherbaspirillum</taxon>
    </lineage>
</organism>
<dbReference type="SUPFAM" id="SSF54523">
    <property type="entry name" value="Pili subunits"/>
    <property type="match status" value="2"/>
</dbReference>
<evidence type="ECO:0000256" key="7">
    <source>
        <dbReference type="ARBA" id="ARBA00023136"/>
    </source>
</evidence>
<sequence>MKTSHRGFTLIELLVAITIMAIVAVLGWRGLDTIVRSRVSLNQELDQTRGLQLAFAQMQSDTGHIAKVEDIGRRPVLSVQAGRLTLVRMVFAENQPSRVQVVAYRIEGGLLTRRESIPTRDLKELDTAWLTALGDTATVPAVTLHASIDAMIIRSWVDREWRPAGMEGGTGPGGATIPPTGLEVSLRVRGSPENLVKIFLLGAA</sequence>
<dbReference type="AlphaFoldDB" id="A0A254T8B2"/>
<evidence type="ECO:0000256" key="2">
    <source>
        <dbReference type="ARBA" id="ARBA00022475"/>
    </source>
</evidence>
<dbReference type="OrthoDB" id="9029037at2"/>
<accession>A0A254T8B2</accession>
<dbReference type="GO" id="GO:0005886">
    <property type="term" value="C:plasma membrane"/>
    <property type="evidence" value="ECO:0007669"/>
    <property type="project" value="UniProtKB-SubCell"/>
</dbReference>
<dbReference type="PROSITE" id="PS00409">
    <property type="entry name" value="PROKAR_NTER_METHYL"/>
    <property type="match status" value="1"/>
</dbReference>
<keyword evidence="5 8" id="KW-0812">Transmembrane</keyword>
<dbReference type="Proteomes" id="UP000197535">
    <property type="component" value="Unassembled WGS sequence"/>
</dbReference>
<keyword evidence="4" id="KW-0997">Cell inner membrane</keyword>
<keyword evidence="6 8" id="KW-1133">Transmembrane helix</keyword>
<evidence type="ECO:0000256" key="6">
    <source>
        <dbReference type="ARBA" id="ARBA00022989"/>
    </source>
</evidence>
<evidence type="ECO:0000313" key="9">
    <source>
        <dbReference type="EMBL" id="OWW18891.1"/>
    </source>
</evidence>
<dbReference type="InterPro" id="IPR012902">
    <property type="entry name" value="N_methyl_site"/>
</dbReference>
<evidence type="ECO:0000256" key="1">
    <source>
        <dbReference type="ARBA" id="ARBA00004377"/>
    </source>
</evidence>
<reference evidence="9 10" key="1">
    <citation type="submission" date="2016-02" db="EMBL/GenBank/DDBJ databases">
        <authorList>
            <person name="Wen L."/>
            <person name="He K."/>
            <person name="Yang H."/>
        </authorList>
    </citation>
    <scope>NUCLEOTIDE SEQUENCE [LARGE SCALE GENOMIC DNA]</scope>
    <source>
        <strain evidence="9 10">TSA40</strain>
    </source>
</reference>
<dbReference type="Pfam" id="PF07963">
    <property type="entry name" value="N_methyl"/>
    <property type="match status" value="1"/>
</dbReference>
<evidence type="ECO:0000256" key="8">
    <source>
        <dbReference type="SAM" id="Phobius"/>
    </source>
</evidence>
<evidence type="ECO:0000313" key="10">
    <source>
        <dbReference type="Proteomes" id="UP000197535"/>
    </source>
</evidence>
<evidence type="ECO:0000256" key="3">
    <source>
        <dbReference type="ARBA" id="ARBA00022481"/>
    </source>
</evidence>
<name>A0A254T8B2_9BURK</name>
<evidence type="ECO:0000256" key="5">
    <source>
        <dbReference type="ARBA" id="ARBA00022692"/>
    </source>
</evidence>
<dbReference type="NCBIfam" id="TIGR02532">
    <property type="entry name" value="IV_pilin_GFxxxE"/>
    <property type="match status" value="1"/>
</dbReference>